<dbReference type="AlphaFoldDB" id="A0A212IYY8"/>
<dbReference type="EMBL" id="FLUM01000001">
    <property type="protein sequence ID" value="SBV92165.1"/>
    <property type="molecule type" value="Genomic_DNA"/>
</dbReference>
<evidence type="ECO:0000313" key="1">
    <source>
        <dbReference type="EMBL" id="SBV92165.1"/>
    </source>
</evidence>
<dbReference type="RefSeq" id="WP_296938438.1">
    <property type="nucleotide sequence ID" value="NZ_LT599032.1"/>
</dbReference>
<sequence>MADIDKMMLQSIYDTLFSAYADPPADLKLQGTSQNQNIYLSLNWPGQAIDLESFANPQSPANPNGSEKSVQNFSQLVDRLFSINPITAENGHTLSKGIYPLTVKANVTPPPIDEYAKKRYEEAYNFLHADGTDFDGEGKPITVKVDSPVYTNYKRKMDAYNDALTSLIAAYFALDMSKPADQKQWSLLGPRYISKADSAYQDWTNAQKARVEDMLAVEAQYINNQVGQVFNNAQLQYDKYQRGNISDPNSVYYPAYAIPANWFAPSAASTWTSVTLDSKTLKTSEHSDFSKISAGGNASWGLWHVGGSFDKEDSHVSMSKQTTNLTVSFKFTRVQINRPWYNHLLYSIKGWSLGNAYKKGELSSGTRNQPLNTPFPMLPTSFIAVRDLSIKADFSKEDSELITSKLKTQASFGWGPFAISGGYEHGSSDKKFASSFDGKTLKNEGLQIIGWLSTIVPECPPQ</sequence>
<accession>A0A212IYY8</accession>
<gene>
    <name evidence="1" type="ORF">KL86DYS1_10536</name>
</gene>
<name>A0A212IYY8_9BACT</name>
<organism evidence="1">
    <name type="scientific">uncultured Dysgonomonas sp</name>
    <dbReference type="NCBI Taxonomy" id="206096"/>
    <lineage>
        <taxon>Bacteria</taxon>
        <taxon>Pseudomonadati</taxon>
        <taxon>Bacteroidota</taxon>
        <taxon>Bacteroidia</taxon>
        <taxon>Bacteroidales</taxon>
        <taxon>Dysgonomonadaceae</taxon>
        <taxon>Dysgonomonas</taxon>
        <taxon>environmental samples</taxon>
    </lineage>
</organism>
<reference evidence="1" key="1">
    <citation type="submission" date="2016-04" db="EMBL/GenBank/DDBJ databases">
        <authorList>
            <person name="Evans L.H."/>
            <person name="Alamgir A."/>
            <person name="Owens N."/>
            <person name="Weber N.D."/>
            <person name="Virtaneva K."/>
            <person name="Barbian K."/>
            <person name="Babar A."/>
            <person name="Rosenke K."/>
        </authorList>
    </citation>
    <scope>NUCLEOTIDE SEQUENCE</scope>
    <source>
        <strain evidence="1">86-1</strain>
    </source>
</reference>
<protein>
    <submittedName>
        <fullName evidence="1">Uncharacterized protein</fullName>
    </submittedName>
</protein>
<proteinExistence type="predicted"/>